<gene>
    <name evidence="2" type="ORF">ACH5RR_039185</name>
</gene>
<evidence type="ECO:0000313" key="2">
    <source>
        <dbReference type="EMBL" id="KAL3500092.1"/>
    </source>
</evidence>
<comment type="caution">
    <text evidence="2">The sequence shown here is derived from an EMBL/GenBank/DDBJ whole genome shotgun (WGS) entry which is preliminary data.</text>
</comment>
<reference evidence="2 3" key="1">
    <citation type="submission" date="2024-11" db="EMBL/GenBank/DDBJ databases">
        <title>A near-complete genome assembly of Cinchona calisaya.</title>
        <authorList>
            <person name="Lian D.C."/>
            <person name="Zhao X.W."/>
            <person name="Wei L."/>
        </authorList>
    </citation>
    <scope>NUCLEOTIDE SEQUENCE [LARGE SCALE GENOMIC DNA]</scope>
    <source>
        <tissue evidence="2">Nenye</tissue>
    </source>
</reference>
<proteinExistence type="predicted"/>
<protein>
    <submittedName>
        <fullName evidence="2">Uncharacterized protein</fullName>
    </submittedName>
</protein>
<evidence type="ECO:0000313" key="3">
    <source>
        <dbReference type="Proteomes" id="UP001630127"/>
    </source>
</evidence>
<dbReference type="EMBL" id="JBJUIK010000016">
    <property type="protein sequence ID" value="KAL3500092.1"/>
    <property type="molecule type" value="Genomic_DNA"/>
</dbReference>
<feature type="compositionally biased region" description="Low complexity" evidence="1">
    <location>
        <begin position="9"/>
        <end position="20"/>
    </location>
</feature>
<organism evidence="2 3">
    <name type="scientific">Cinchona calisaya</name>
    <dbReference type="NCBI Taxonomy" id="153742"/>
    <lineage>
        <taxon>Eukaryota</taxon>
        <taxon>Viridiplantae</taxon>
        <taxon>Streptophyta</taxon>
        <taxon>Embryophyta</taxon>
        <taxon>Tracheophyta</taxon>
        <taxon>Spermatophyta</taxon>
        <taxon>Magnoliopsida</taxon>
        <taxon>eudicotyledons</taxon>
        <taxon>Gunneridae</taxon>
        <taxon>Pentapetalae</taxon>
        <taxon>asterids</taxon>
        <taxon>lamiids</taxon>
        <taxon>Gentianales</taxon>
        <taxon>Rubiaceae</taxon>
        <taxon>Cinchonoideae</taxon>
        <taxon>Cinchoneae</taxon>
        <taxon>Cinchona</taxon>
    </lineage>
</organism>
<sequence length="117" mass="12632">MSQPPDPDPTTSNPDPVTNNGEDKISEVEDKVINNCGRENLNVGDRAILKARQNLANQAGNQRKLSLFLSIIEGAKAFAFLGGCAALSWVAFAVKDSSNSFNHACKKWGKKDRASVD</sequence>
<keyword evidence="3" id="KW-1185">Reference proteome</keyword>
<accession>A0ABD2Y0Z0</accession>
<dbReference type="AlphaFoldDB" id="A0ABD2Y0Z0"/>
<name>A0ABD2Y0Z0_9GENT</name>
<evidence type="ECO:0000256" key="1">
    <source>
        <dbReference type="SAM" id="MobiDB-lite"/>
    </source>
</evidence>
<feature type="region of interest" description="Disordered" evidence="1">
    <location>
        <begin position="1"/>
        <end position="26"/>
    </location>
</feature>
<dbReference type="Proteomes" id="UP001630127">
    <property type="component" value="Unassembled WGS sequence"/>
</dbReference>